<proteinExistence type="predicted"/>
<dbReference type="Proteomes" id="UP000814128">
    <property type="component" value="Unassembled WGS sequence"/>
</dbReference>
<evidence type="ECO:0000313" key="2">
    <source>
        <dbReference type="Proteomes" id="UP000814128"/>
    </source>
</evidence>
<keyword evidence="2" id="KW-1185">Reference proteome</keyword>
<dbReference type="EMBL" id="MU273658">
    <property type="protein sequence ID" value="KAI0029743.1"/>
    <property type="molecule type" value="Genomic_DNA"/>
</dbReference>
<reference evidence="1" key="2">
    <citation type="journal article" date="2022" name="New Phytol.">
        <title>Evolutionary transition to the ectomycorrhizal habit in the genomes of a hyperdiverse lineage of mushroom-forming fungi.</title>
        <authorList>
            <person name="Looney B."/>
            <person name="Miyauchi S."/>
            <person name="Morin E."/>
            <person name="Drula E."/>
            <person name="Courty P.E."/>
            <person name="Kohler A."/>
            <person name="Kuo A."/>
            <person name="LaButti K."/>
            <person name="Pangilinan J."/>
            <person name="Lipzen A."/>
            <person name="Riley R."/>
            <person name="Andreopoulos W."/>
            <person name="He G."/>
            <person name="Johnson J."/>
            <person name="Nolan M."/>
            <person name="Tritt A."/>
            <person name="Barry K.W."/>
            <person name="Grigoriev I.V."/>
            <person name="Nagy L.G."/>
            <person name="Hibbett D."/>
            <person name="Henrissat B."/>
            <person name="Matheny P.B."/>
            <person name="Labbe J."/>
            <person name="Martin F.M."/>
        </authorList>
    </citation>
    <scope>NUCLEOTIDE SEQUENCE</scope>
    <source>
        <strain evidence="1">EC-137</strain>
    </source>
</reference>
<reference evidence="1" key="1">
    <citation type="submission" date="2021-02" db="EMBL/GenBank/DDBJ databases">
        <authorList>
            <consortium name="DOE Joint Genome Institute"/>
            <person name="Ahrendt S."/>
            <person name="Looney B.P."/>
            <person name="Miyauchi S."/>
            <person name="Morin E."/>
            <person name="Drula E."/>
            <person name="Courty P.E."/>
            <person name="Chicoki N."/>
            <person name="Fauchery L."/>
            <person name="Kohler A."/>
            <person name="Kuo A."/>
            <person name="Labutti K."/>
            <person name="Pangilinan J."/>
            <person name="Lipzen A."/>
            <person name="Riley R."/>
            <person name="Andreopoulos W."/>
            <person name="He G."/>
            <person name="Johnson J."/>
            <person name="Barry K.W."/>
            <person name="Grigoriev I.V."/>
            <person name="Nagy L."/>
            <person name="Hibbett D."/>
            <person name="Henrissat B."/>
            <person name="Matheny P.B."/>
            <person name="Labbe J."/>
            <person name="Martin F."/>
        </authorList>
    </citation>
    <scope>NUCLEOTIDE SEQUENCE</scope>
    <source>
        <strain evidence="1">EC-137</strain>
    </source>
</reference>
<organism evidence="1 2">
    <name type="scientific">Vararia minispora EC-137</name>
    <dbReference type="NCBI Taxonomy" id="1314806"/>
    <lineage>
        <taxon>Eukaryota</taxon>
        <taxon>Fungi</taxon>
        <taxon>Dikarya</taxon>
        <taxon>Basidiomycota</taxon>
        <taxon>Agaricomycotina</taxon>
        <taxon>Agaricomycetes</taxon>
        <taxon>Russulales</taxon>
        <taxon>Lachnocladiaceae</taxon>
        <taxon>Vararia</taxon>
    </lineage>
</organism>
<evidence type="ECO:0000313" key="1">
    <source>
        <dbReference type="EMBL" id="KAI0029743.1"/>
    </source>
</evidence>
<name>A0ACB8QD60_9AGAM</name>
<sequence>MDRQVWGCALDSEQDMPARVLLVPPPRQPEQHALYYRVKQEVHATYPNPAFPDGYPARATVRRGLQYRLSAQTSALNLGWYFERVIYPACNGTMCNSFRYVSPALSGTQMGDIRWSIERINETGKTQNPYARTTGGIGECLFADRAIALPSLPAPQAALSISVPVAARTLFSAPAVLAA</sequence>
<protein>
    <submittedName>
        <fullName evidence="1">Uncharacterized protein</fullName>
    </submittedName>
</protein>
<accession>A0ACB8QD60</accession>
<comment type="caution">
    <text evidence="1">The sequence shown here is derived from an EMBL/GenBank/DDBJ whole genome shotgun (WGS) entry which is preliminary data.</text>
</comment>
<gene>
    <name evidence="1" type="ORF">K488DRAFT_88411</name>
</gene>